<evidence type="ECO:0000313" key="4">
    <source>
        <dbReference type="RefSeq" id="XP_033572601.1"/>
    </source>
</evidence>
<gene>
    <name evidence="2 4" type="ORF">BDZ99DRAFT_524595</name>
</gene>
<dbReference type="RefSeq" id="XP_033572601.1">
    <property type="nucleotide sequence ID" value="XM_033725924.1"/>
</dbReference>
<name>A0A6A6YCS0_9PEZI</name>
<dbReference type="Proteomes" id="UP000504636">
    <property type="component" value="Unplaced"/>
</dbReference>
<evidence type="ECO:0000313" key="3">
    <source>
        <dbReference type="Proteomes" id="UP000504636"/>
    </source>
</evidence>
<organism evidence="2">
    <name type="scientific">Mytilinidion resinicola</name>
    <dbReference type="NCBI Taxonomy" id="574789"/>
    <lineage>
        <taxon>Eukaryota</taxon>
        <taxon>Fungi</taxon>
        <taxon>Dikarya</taxon>
        <taxon>Ascomycota</taxon>
        <taxon>Pezizomycotina</taxon>
        <taxon>Dothideomycetes</taxon>
        <taxon>Pleosporomycetidae</taxon>
        <taxon>Mytilinidiales</taxon>
        <taxon>Mytilinidiaceae</taxon>
        <taxon>Mytilinidion</taxon>
    </lineage>
</organism>
<sequence>MSRLLDFLAPFEEVNDLLIVIAGVLLTITYLIHTGFHNAVTSSFDNAVNAVHYLILVLFVFLSAFATVAIARLTVRVVVAFVLLGVVGIATLYPAFRLFCIIARRLLCPCPPRQEKPIPGKQGSGSESCIVKCPHAEPQHENTISSGQTVPAS</sequence>
<reference evidence="4" key="3">
    <citation type="submission" date="2025-04" db="UniProtKB">
        <authorList>
            <consortium name="RefSeq"/>
        </authorList>
    </citation>
    <scope>IDENTIFICATION</scope>
    <source>
        <strain evidence="4">CBS 304.34</strain>
    </source>
</reference>
<keyword evidence="1" id="KW-1133">Transmembrane helix</keyword>
<evidence type="ECO:0000256" key="1">
    <source>
        <dbReference type="SAM" id="Phobius"/>
    </source>
</evidence>
<feature type="transmembrane region" description="Helical" evidence="1">
    <location>
        <begin position="51"/>
        <end position="71"/>
    </location>
</feature>
<feature type="transmembrane region" description="Helical" evidence="1">
    <location>
        <begin position="77"/>
        <end position="96"/>
    </location>
</feature>
<dbReference type="EMBL" id="MU003709">
    <property type="protein sequence ID" value="KAF2805637.1"/>
    <property type="molecule type" value="Genomic_DNA"/>
</dbReference>
<evidence type="ECO:0000313" key="2">
    <source>
        <dbReference type="EMBL" id="KAF2805637.1"/>
    </source>
</evidence>
<feature type="transmembrane region" description="Helical" evidence="1">
    <location>
        <begin position="17"/>
        <end position="39"/>
    </location>
</feature>
<keyword evidence="3" id="KW-1185">Reference proteome</keyword>
<reference evidence="4" key="2">
    <citation type="submission" date="2020-04" db="EMBL/GenBank/DDBJ databases">
        <authorList>
            <consortium name="NCBI Genome Project"/>
        </authorList>
    </citation>
    <scope>NUCLEOTIDE SEQUENCE</scope>
    <source>
        <strain evidence="4">CBS 304.34</strain>
    </source>
</reference>
<keyword evidence="1" id="KW-0812">Transmembrane</keyword>
<dbReference type="AlphaFoldDB" id="A0A6A6YCS0"/>
<proteinExistence type="predicted"/>
<dbReference type="GeneID" id="54466817"/>
<protein>
    <submittedName>
        <fullName evidence="2 4">Uncharacterized protein</fullName>
    </submittedName>
</protein>
<accession>A0A6A6YCS0</accession>
<reference evidence="2 4" key="1">
    <citation type="journal article" date="2020" name="Stud. Mycol.">
        <title>101 Dothideomycetes genomes: a test case for predicting lifestyles and emergence of pathogens.</title>
        <authorList>
            <person name="Haridas S."/>
            <person name="Albert R."/>
            <person name="Binder M."/>
            <person name="Bloem J."/>
            <person name="Labutti K."/>
            <person name="Salamov A."/>
            <person name="Andreopoulos B."/>
            <person name="Baker S."/>
            <person name="Barry K."/>
            <person name="Bills G."/>
            <person name="Bluhm B."/>
            <person name="Cannon C."/>
            <person name="Castanera R."/>
            <person name="Culley D."/>
            <person name="Daum C."/>
            <person name="Ezra D."/>
            <person name="Gonzalez J."/>
            <person name="Henrissat B."/>
            <person name="Kuo A."/>
            <person name="Liang C."/>
            <person name="Lipzen A."/>
            <person name="Lutzoni F."/>
            <person name="Magnuson J."/>
            <person name="Mondo S."/>
            <person name="Nolan M."/>
            <person name="Ohm R."/>
            <person name="Pangilinan J."/>
            <person name="Park H.-J."/>
            <person name="Ramirez L."/>
            <person name="Alfaro M."/>
            <person name="Sun H."/>
            <person name="Tritt A."/>
            <person name="Yoshinaga Y."/>
            <person name="Zwiers L.-H."/>
            <person name="Turgeon B."/>
            <person name="Goodwin S."/>
            <person name="Spatafora J."/>
            <person name="Crous P."/>
            <person name="Grigoriev I."/>
        </authorList>
    </citation>
    <scope>NUCLEOTIDE SEQUENCE</scope>
    <source>
        <strain evidence="2 4">CBS 304.34</strain>
    </source>
</reference>
<keyword evidence="1" id="KW-0472">Membrane</keyword>